<organism evidence="3 4">
    <name type="scientific">Periconia digitata</name>
    <dbReference type="NCBI Taxonomy" id="1303443"/>
    <lineage>
        <taxon>Eukaryota</taxon>
        <taxon>Fungi</taxon>
        <taxon>Dikarya</taxon>
        <taxon>Ascomycota</taxon>
        <taxon>Pezizomycotina</taxon>
        <taxon>Dothideomycetes</taxon>
        <taxon>Pleosporomycetidae</taxon>
        <taxon>Pleosporales</taxon>
        <taxon>Massarineae</taxon>
        <taxon>Periconiaceae</taxon>
        <taxon>Periconia</taxon>
    </lineage>
</organism>
<dbReference type="EMBL" id="CAOQHR010000003">
    <property type="protein sequence ID" value="CAI6331655.1"/>
    <property type="molecule type" value="Genomic_DNA"/>
</dbReference>
<keyword evidence="4" id="KW-1185">Reference proteome</keyword>
<evidence type="ECO:0000256" key="2">
    <source>
        <dbReference type="SAM" id="SignalP"/>
    </source>
</evidence>
<evidence type="ECO:0000256" key="1">
    <source>
        <dbReference type="SAM" id="Phobius"/>
    </source>
</evidence>
<feature type="chain" id="PRO_5040745155" evidence="2">
    <location>
        <begin position="40"/>
        <end position="140"/>
    </location>
</feature>
<keyword evidence="2" id="KW-0732">Signal</keyword>
<evidence type="ECO:0000313" key="4">
    <source>
        <dbReference type="Proteomes" id="UP001152607"/>
    </source>
</evidence>
<protein>
    <submittedName>
        <fullName evidence="3">Uncharacterized protein</fullName>
    </submittedName>
</protein>
<dbReference type="AlphaFoldDB" id="A0A9W4U8R9"/>
<comment type="caution">
    <text evidence="3">The sequence shown here is derived from an EMBL/GenBank/DDBJ whole genome shotgun (WGS) entry which is preliminary data.</text>
</comment>
<dbReference type="Proteomes" id="UP001152607">
    <property type="component" value="Unassembled WGS sequence"/>
</dbReference>
<keyword evidence="1" id="KW-0472">Membrane</keyword>
<keyword evidence="1" id="KW-1133">Transmembrane helix</keyword>
<reference evidence="3" key="1">
    <citation type="submission" date="2023-01" db="EMBL/GenBank/DDBJ databases">
        <authorList>
            <person name="Van Ghelder C."/>
            <person name="Rancurel C."/>
        </authorList>
    </citation>
    <scope>NUCLEOTIDE SEQUENCE</scope>
    <source>
        <strain evidence="3">CNCM I-4278</strain>
    </source>
</reference>
<gene>
    <name evidence="3" type="ORF">PDIGIT_LOCUS4680</name>
</gene>
<name>A0A9W4U8R9_9PLEO</name>
<sequence length="140" mass="15125">MYFQLIIHKDQFSSPCKLLVHRPMILLLTLISLQNSVLSKSSTTKIPSTRGKIRAPIKGSLSIIFNIIFEGNSAAICAAAFAANGGLYATLLVGEIFHQSVVISTFTLGYTGLNVGFTDKFSASQTDFVSRPNPGELART</sequence>
<proteinExistence type="predicted"/>
<feature type="transmembrane region" description="Helical" evidence="1">
    <location>
        <begin position="59"/>
        <end position="84"/>
    </location>
</feature>
<dbReference type="Gene3D" id="3.40.50.720">
    <property type="entry name" value="NAD(P)-binding Rossmann-like Domain"/>
    <property type="match status" value="1"/>
</dbReference>
<evidence type="ECO:0000313" key="3">
    <source>
        <dbReference type="EMBL" id="CAI6331655.1"/>
    </source>
</evidence>
<feature type="signal peptide" evidence="2">
    <location>
        <begin position="1"/>
        <end position="39"/>
    </location>
</feature>
<feature type="transmembrane region" description="Helical" evidence="1">
    <location>
        <begin position="96"/>
        <end position="117"/>
    </location>
</feature>
<keyword evidence="1" id="KW-0812">Transmembrane</keyword>
<accession>A0A9W4U8R9</accession>